<comment type="cofactor">
    <cofactor evidence="1">
        <name>Fe(2+)</name>
        <dbReference type="ChEBI" id="CHEBI:29033"/>
    </cofactor>
</comment>
<proteinExistence type="predicted"/>
<dbReference type="PANTHER" id="PTHR13096:SF8">
    <property type="entry name" value="RIBOSOMAL OXYGENASE 1"/>
    <property type="match status" value="1"/>
</dbReference>
<keyword evidence="3" id="KW-0408">Iron</keyword>
<accession>A0A081XPG4</accession>
<dbReference type="Proteomes" id="UP000028341">
    <property type="component" value="Unassembled WGS sequence"/>
</dbReference>
<evidence type="ECO:0000256" key="3">
    <source>
        <dbReference type="ARBA" id="ARBA00023004"/>
    </source>
</evidence>
<dbReference type="InterPro" id="IPR039994">
    <property type="entry name" value="NO66-like"/>
</dbReference>
<keyword evidence="2" id="KW-0479">Metal-binding</keyword>
<dbReference type="Gene3D" id="2.60.120.650">
    <property type="entry name" value="Cupin"/>
    <property type="match status" value="1"/>
</dbReference>
<evidence type="ECO:0000313" key="5">
    <source>
        <dbReference type="EMBL" id="KES05437.1"/>
    </source>
</evidence>
<reference evidence="5 6" key="1">
    <citation type="submission" date="2014-02" db="EMBL/GenBank/DDBJ databases">
        <title>The genome announcement of Streptomyces toyocaensis NRRL15009.</title>
        <authorList>
            <person name="Hong H.-J."/>
            <person name="Kwun M.J."/>
        </authorList>
    </citation>
    <scope>NUCLEOTIDE SEQUENCE [LARGE SCALE GENOMIC DNA]</scope>
    <source>
        <strain evidence="5 6">NRRL 15009</strain>
    </source>
</reference>
<feature type="domain" description="JmjC" evidence="4">
    <location>
        <begin position="85"/>
        <end position="242"/>
    </location>
</feature>
<dbReference type="SMART" id="SM00558">
    <property type="entry name" value="JmjC"/>
    <property type="match status" value="1"/>
</dbReference>
<protein>
    <submittedName>
        <fullName evidence="5">Cupin</fullName>
    </submittedName>
</protein>
<dbReference type="PROSITE" id="PS51184">
    <property type="entry name" value="JMJC"/>
    <property type="match status" value="1"/>
</dbReference>
<organism evidence="5 6">
    <name type="scientific">Streptomyces toyocaensis</name>
    <dbReference type="NCBI Taxonomy" id="55952"/>
    <lineage>
        <taxon>Bacteria</taxon>
        <taxon>Bacillati</taxon>
        <taxon>Actinomycetota</taxon>
        <taxon>Actinomycetes</taxon>
        <taxon>Kitasatosporales</taxon>
        <taxon>Streptomycetaceae</taxon>
        <taxon>Streptomyces</taxon>
    </lineage>
</organism>
<dbReference type="OrthoDB" id="9764016at2"/>
<dbReference type="RefSeq" id="WP_037935907.1">
    <property type="nucleotide sequence ID" value="NZ_JBFADL010000006.1"/>
</dbReference>
<comment type="caution">
    <text evidence="5">The sequence shown here is derived from an EMBL/GenBank/DDBJ whole genome shotgun (WGS) entry which is preliminary data.</text>
</comment>
<evidence type="ECO:0000256" key="1">
    <source>
        <dbReference type="ARBA" id="ARBA00001954"/>
    </source>
</evidence>
<dbReference type="eggNOG" id="COG2850">
    <property type="taxonomic scope" value="Bacteria"/>
</dbReference>
<dbReference type="PANTHER" id="PTHR13096">
    <property type="entry name" value="MINA53 MYC INDUCED NUCLEAR ANTIGEN"/>
    <property type="match status" value="1"/>
</dbReference>
<dbReference type="Pfam" id="PF08007">
    <property type="entry name" value="JmjC_2"/>
    <property type="match status" value="1"/>
</dbReference>
<dbReference type="InterPro" id="IPR003347">
    <property type="entry name" value="JmjC_dom"/>
</dbReference>
<gene>
    <name evidence="5" type="ORF">BU52_19545</name>
</gene>
<evidence type="ECO:0000256" key="2">
    <source>
        <dbReference type="ARBA" id="ARBA00022723"/>
    </source>
</evidence>
<dbReference type="EMBL" id="JFCB01000017">
    <property type="protein sequence ID" value="KES05437.1"/>
    <property type="molecule type" value="Genomic_DNA"/>
</dbReference>
<sequence>MTTDVPAVVARLGEDFLAQVYGRTYRHFPGEPDRFTGLLGWDDLNALLTHHRLEPPRLRLSASGETLPQHAYSVPVTTRRSTVWHRLKPAELHRHLAEGATLVLDAIDELHPGIGHLAQVLERHLRTGIQVNAYASWTPEEGFGVHWDDHDVLVLQLDGAKRWRIYGPTRQAPLHRDTDVPEPPLDEPLAELVLNAGDMLYLPRGWWHAVAASEGVHSLHLTCGMQTTTGADLLQWLSEDLRRETTVRSDLPRFGTEEEKADFLRSLGDLVMKQFENGTLLDRFLAIRDATDRARLVPSLPYVEGVPPDPAIAVHLVTARARLHSDREGNAVLTAGGEEWTFSTQAAPLLSLLVDGGRHRLDTLARAAGLRVGQVAQLVSELVDGEVAAVRREG</sequence>
<name>A0A081XPG4_STRTO</name>
<dbReference type="STRING" id="55952.BU52_19545"/>
<dbReference type="SUPFAM" id="SSF51197">
    <property type="entry name" value="Clavaminate synthase-like"/>
    <property type="match status" value="1"/>
</dbReference>
<dbReference type="AlphaFoldDB" id="A0A081XPG4"/>
<keyword evidence="6" id="KW-1185">Reference proteome</keyword>
<evidence type="ECO:0000259" key="4">
    <source>
        <dbReference type="PROSITE" id="PS51184"/>
    </source>
</evidence>
<dbReference type="GO" id="GO:0046872">
    <property type="term" value="F:metal ion binding"/>
    <property type="evidence" value="ECO:0007669"/>
    <property type="project" value="UniProtKB-KW"/>
</dbReference>
<evidence type="ECO:0000313" key="6">
    <source>
        <dbReference type="Proteomes" id="UP000028341"/>
    </source>
</evidence>